<protein>
    <recommendedName>
        <fullName evidence="2">C2H2-type domain-containing protein</fullName>
    </recommendedName>
</protein>
<name>A0ABN8N9J9_9CNID</name>
<dbReference type="Proteomes" id="UP001159405">
    <property type="component" value="Unassembled WGS sequence"/>
</dbReference>
<accession>A0ABN8N9J9</accession>
<organism evidence="3 4">
    <name type="scientific">Porites lobata</name>
    <dbReference type="NCBI Taxonomy" id="104759"/>
    <lineage>
        <taxon>Eukaryota</taxon>
        <taxon>Metazoa</taxon>
        <taxon>Cnidaria</taxon>
        <taxon>Anthozoa</taxon>
        <taxon>Hexacorallia</taxon>
        <taxon>Scleractinia</taxon>
        <taxon>Fungiina</taxon>
        <taxon>Poritidae</taxon>
        <taxon>Porites</taxon>
    </lineage>
</organism>
<evidence type="ECO:0000313" key="4">
    <source>
        <dbReference type="Proteomes" id="UP001159405"/>
    </source>
</evidence>
<evidence type="ECO:0000259" key="2">
    <source>
        <dbReference type="PROSITE" id="PS50157"/>
    </source>
</evidence>
<dbReference type="PROSITE" id="PS50157">
    <property type="entry name" value="ZINC_FINGER_C2H2_2"/>
    <property type="match status" value="1"/>
</dbReference>
<keyword evidence="1" id="KW-0862">Zinc</keyword>
<keyword evidence="1" id="KW-0863">Zinc-finger</keyword>
<keyword evidence="1" id="KW-0479">Metal-binding</keyword>
<feature type="domain" description="C2H2-type" evidence="2">
    <location>
        <begin position="178"/>
        <end position="211"/>
    </location>
</feature>
<sequence>MQIGMLKLICTRLRTRSFLRMTLLQKLEPLWQQSTEQEKTNAKKGVDDYNAYREFHDREVEGHIIAAFMVFCGMENMEHVPTKVQLPLKSEDKEVRRSWLENLIRKFLREFVFDTKESDEVVQGVNRLDMQQREGYACRICGRIYQGDAWRVRHEIAKHGPRIQDTPDEDGRNSFGYFKCAAYNCGLVFRTKATLKIHQQVERPVNDEDKHDYRLNYHKAKIRFGLLLADINDVVKEGDGKRLLNLYRNALLLYKCHGHTKYDYSILLFLTKVKAILSADKAESLVANRFFNTHGKQGKNISMDLFLEHRNNSVKGYCDLFGPNFGEESAQRIARSSGITDEILRSVNSDCKILEKDKTRSSTDPSEAVKQMVADLLSINAFVFKPGREGYTSFPKISGNLVQGLHYRDQ</sequence>
<proteinExistence type="predicted"/>
<dbReference type="InterPro" id="IPR046496">
    <property type="entry name" value="DUF6589"/>
</dbReference>
<evidence type="ECO:0000256" key="1">
    <source>
        <dbReference type="PROSITE-ProRule" id="PRU00042"/>
    </source>
</evidence>
<comment type="caution">
    <text evidence="3">The sequence shown here is derived from an EMBL/GenBank/DDBJ whole genome shotgun (WGS) entry which is preliminary data.</text>
</comment>
<evidence type="ECO:0000313" key="3">
    <source>
        <dbReference type="EMBL" id="CAH3046105.1"/>
    </source>
</evidence>
<dbReference type="InterPro" id="IPR013087">
    <property type="entry name" value="Znf_C2H2_type"/>
</dbReference>
<gene>
    <name evidence="3" type="ORF">PLOB_00008370</name>
</gene>
<keyword evidence="4" id="KW-1185">Reference proteome</keyword>
<dbReference type="Pfam" id="PF20231">
    <property type="entry name" value="DUF6589"/>
    <property type="match status" value="1"/>
</dbReference>
<dbReference type="PROSITE" id="PS00028">
    <property type="entry name" value="ZINC_FINGER_C2H2_1"/>
    <property type="match status" value="1"/>
</dbReference>
<reference evidence="3 4" key="1">
    <citation type="submission" date="2022-05" db="EMBL/GenBank/DDBJ databases">
        <authorList>
            <consortium name="Genoscope - CEA"/>
            <person name="William W."/>
        </authorList>
    </citation>
    <scope>NUCLEOTIDE SEQUENCE [LARGE SCALE GENOMIC DNA]</scope>
</reference>
<dbReference type="EMBL" id="CALNXK010000014">
    <property type="protein sequence ID" value="CAH3046105.1"/>
    <property type="molecule type" value="Genomic_DNA"/>
</dbReference>